<dbReference type="AlphaFoldDB" id="A0A1F5F7K2"/>
<accession>A0A1F5F7K2</accession>
<dbReference type="Proteomes" id="UP000176191">
    <property type="component" value="Unassembled WGS sequence"/>
</dbReference>
<organism evidence="2 3">
    <name type="scientific">Candidatus Collierbacteria bacterium RIFOXYA2_FULL_46_10</name>
    <dbReference type="NCBI Taxonomy" id="1817726"/>
    <lineage>
        <taxon>Bacteria</taxon>
        <taxon>Candidatus Collieribacteriota</taxon>
    </lineage>
</organism>
<keyword evidence="1" id="KW-0472">Membrane</keyword>
<feature type="transmembrane region" description="Helical" evidence="1">
    <location>
        <begin position="20"/>
        <end position="39"/>
    </location>
</feature>
<keyword evidence="1" id="KW-1133">Transmembrane helix</keyword>
<keyword evidence="1" id="KW-0812">Transmembrane</keyword>
<evidence type="ECO:0000313" key="3">
    <source>
        <dbReference type="Proteomes" id="UP000176191"/>
    </source>
</evidence>
<proteinExistence type="predicted"/>
<sequence>MNNLGEGSALARKVIKYGGIGIVALMVGRLVIGGAISYYKKLNPPPPPPPDVKFGKLPKLIFPEKPTVPLAYRLETRTGTLPTNLPNQFTVFFMPIKKPNLLAYDMAKAVANRLNFIQEPKKLTERNYRWDSNSPVPSSFTIDIITGAFVMNRKWQDDPSYLTPTIFYNESQAVDRIYNLLSRVELLPEDIKTGTYTVQNLKAENGQIVSAVSLSQSQFVQVNLYRKSVDETPVVSPRAERGLISGILALQREDDRQFVQLDYNYFPVDMQTSAVYPLITVGEAWKRMQSNGGYIVAVKPETKEVTVREITLAYYDAEQPQQFMQPVYVFRGDSDFVGYVPALADEWVE</sequence>
<name>A0A1F5F7K2_9BACT</name>
<protein>
    <submittedName>
        <fullName evidence="2">Uncharacterized protein</fullName>
    </submittedName>
</protein>
<evidence type="ECO:0000256" key="1">
    <source>
        <dbReference type="SAM" id="Phobius"/>
    </source>
</evidence>
<comment type="caution">
    <text evidence="2">The sequence shown here is derived from an EMBL/GenBank/DDBJ whole genome shotgun (WGS) entry which is preliminary data.</text>
</comment>
<gene>
    <name evidence="2" type="ORF">A2228_04035</name>
</gene>
<reference evidence="2 3" key="1">
    <citation type="journal article" date="2016" name="Nat. Commun.">
        <title>Thousands of microbial genomes shed light on interconnected biogeochemical processes in an aquifer system.</title>
        <authorList>
            <person name="Anantharaman K."/>
            <person name="Brown C.T."/>
            <person name="Hug L.A."/>
            <person name="Sharon I."/>
            <person name="Castelle C.J."/>
            <person name="Probst A.J."/>
            <person name="Thomas B.C."/>
            <person name="Singh A."/>
            <person name="Wilkins M.J."/>
            <person name="Karaoz U."/>
            <person name="Brodie E.L."/>
            <person name="Williams K.H."/>
            <person name="Hubbard S.S."/>
            <person name="Banfield J.F."/>
        </authorList>
    </citation>
    <scope>NUCLEOTIDE SEQUENCE [LARGE SCALE GENOMIC DNA]</scope>
</reference>
<dbReference type="EMBL" id="MFAK01000009">
    <property type="protein sequence ID" value="OGD75344.1"/>
    <property type="molecule type" value="Genomic_DNA"/>
</dbReference>
<evidence type="ECO:0000313" key="2">
    <source>
        <dbReference type="EMBL" id="OGD75344.1"/>
    </source>
</evidence>